<protein>
    <submittedName>
        <fullName evidence="2">Uncharacterized protein</fullName>
    </submittedName>
</protein>
<reference evidence="2 3" key="1">
    <citation type="submission" date="2017-07" db="EMBL/GenBank/DDBJ databases">
        <title>Genome Sequence of Arenibacter algicola Strain SMS7 Isolated from a culture of the Diatom Skeletonema marinoi.</title>
        <authorList>
            <person name="Topel M."/>
            <person name="Pinder M.I.M."/>
            <person name="Johansson O.N."/>
            <person name="Kourtchenko O."/>
            <person name="Godhe A."/>
            <person name="Clarke A.K."/>
        </authorList>
    </citation>
    <scope>NUCLEOTIDE SEQUENCE [LARGE SCALE GENOMIC DNA]</scope>
    <source>
        <strain evidence="2 3">SMS7</strain>
        <plasmid evidence="3">Plasmid psms7</plasmid>
    </source>
</reference>
<evidence type="ECO:0000313" key="3">
    <source>
        <dbReference type="Proteomes" id="UP000204551"/>
    </source>
</evidence>
<feature type="transmembrane region" description="Helical" evidence="1">
    <location>
        <begin position="77"/>
        <end position="96"/>
    </location>
</feature>
<dbReference type="KEGG" id="aalg:AREALGSMS7_04983"/>
<sequence length="122" mass="14240">MKTIIYICGFYSFGFALFHIGFWKLFQWKKQVKNLSFANKGILQTLNVQLIWFFVLVGIICFAFPDELMNTNLGKVFLGGNALFWLIRTINQVVFFRINHYKLHILTAIFLLGVVLFTIPII</sequence>
<dbReference type="Proteomes" id="UP000204551">
    <property type="component" value="Plasmid pSMS7"/>
</dbReference>
<name>A0A221V4N3_9FLAO</name>
<gene>
    <name evidence="2" type="ORF">AREALGSMS7_04983</name>
</gene>
<keyword evidence="1" id="KW-1133">Transmembrane helix</keyword>
<geneLocation type="plasmid" evidence="3">
    <name>psms7</name>
</geneLocation>
<dbReference type="EMBL" id="CP022516">
    <property type="protein sequence ID" value="ASO08358.1"/>
    <property type="molecule type" value="Genomic_DNA"/>
</dbReference>
<proteinExistence type="predicted"/>
<keyword evidence="1" id="KW-0472">Membrane</keyword>
<dbReference type="AlphaFoldDB" id="A0A221V4N3"/>
<dbReference type="RefSeq" id="WP_093980723.1">
    <property type="nucleotide sequence ID" value="NZ_CP022516.1"/>
</dbReference>
<keyword evidence="2" id="KW-0614">Plasmid</keyword>
<evidence type="ECO:0000256" key="1">
    <source>
        <dbReference type="SAM" id="Phobius"/>
    </source>
</evidence>
<feature type="transmembrane region" description="Helical" evidence="1">
    <location>
        <begin position="103"/>
        <end position="121"/>
    </location>
</feature>
<organism evidence="2 3">
    <name type="scientific">Arenibacter algicola</name>
    <dbReference type="NCBI Taxonomy" id="616991"/>
    <lineage>
        <taxon>Bacteria</taxon>
        <taxon>Pseudomonadati</taxon>
        <taxon>Bacteroidota</taxon>
        <taxon>Flavobacteriia</taxon>
        <taxon>Flavobacteriales</taxon>
        <taxon>Flavobacteriaceae</taxon>
        <taxon>Arenibacter</taxon>
    </lineage>
</organism>
<feature type="transmembrane region" description="Helical" evidence="1">
    <location>
        <begin position="6"/>
        <end position="26"/>
    </location>
</feature>
<keyword evidence="1" id="KW-0812">Transmembrane</keyword>
<accession>A0A221V4N3</accession>
<feature type="transmembrane region" description="Helical" evidence="1">
    <location>
        <begin position="46"/>
        <end position="65"/>
    </location>
</feature>
<evidence type="ECO:0000313" key="2">
    <source>
        <dbReference type="EMBL" id="ASO08358.1"/>
    </source>
</evidence>